<sequence length="348" mass="37919">MRGVDTFLAFKEQADLKTPATLASLAAGDFLAFNSESLSGRQQVIQSRAIRRMPMRQIAYTANGTVEAGGAVEFTTSNYVLKKLLPLIFHSKTGQEDDPDGDGATFTLVNGGVLTPFTAFVGFDGPEGKYVRRFFGAKVNQATFSARVNDMLNLNLDVQAIGKDILQPGDPGWVNVTPVYPGGDEEYAYVFYQARVLIKAGDMADLAELPVESFDLTINHNLNTNRYRLGSIYRQSLDEGVTEVTGTFTLDAAVKSISGPALNLTGGTAHDPAFLEKVALYGKYAALKLEFIDPTREVAEGVPCRLTIHLPFVRLEEPDFQVRDPGVITGSARFNAYETISVTHVAKF</sequence>
<dbReference type="RefSeq" id="YP_001467947.1">
    <property type="nucleotide sequence ID" value="NC_009803.1"/>
</dbReference>
<gene>
    <name evidence="1" type="ORF">P23p94</name>
</gene>
<proteinExistence type="predicted"/>
<dbReference type="InterPro" id="IPR044000">
    <property type="entry name" value="Phage_tube_2"/>
</dbReference>
<dbReference type="EMBL" id="EU100883">
    <property type="protein sequence ID" value="ABU96927.1"/>
    <property type="molecule type" value="Genomic_DNA"/>
</dbReference>
<organismHost>
    <name type="scientific">Thermus thermophilus</name>
    <dbReference type="NCBI Taxonomy" id="274"/>
</organismHost>
<reference evidence="1 2" key="1">
    <citation type="journal article" date="2008" name="J. Mol. Biol.">
        <title>Genome comparison and proteomic characterization of Thermus thermophilus bacteriophages P23-45 and P74-26: siphoviruses with triplex-forming sequences and the longest known tails.</title>
        <authorList>
            <person name="Minakhin L."/>
            <person name="Goel M."/>
            <person name="Berdygulova Z."/>
            <person name="Ramanculov E."/>
            <person name="Florens L."/>
            <person name="Glazko G."/>
            <person name="Karamychev V.N."/>
            <person name="Slesarev A.I."/>
            <person name="Kozyavkin S.A."/>
            <person name="Khromov I."/>
            <person name="Ackermann H.W."/>
            <person name="Washburn M."/>
            <person name="Mushegian A."/>
            <person name="Severinov K."/>
        </authorList>
    </citation>
    <scope>NUCLEOTIDE SEQUENCE</scope>
</reference>
<dbReference type="Pfam" id="PF18906">
    <property type="entry name" value="Phage_tube_2"/>
    <property type="match status" value="1"/>
</dbReference>
<dbReference type="KEGG" id="vg:5600472"/>
<evidence type="ECO:0000313" key="2">
    <source>
        <dbReference type="Proteomes" id="UP000001132"/>
    </source>
</evidence>
<evidence type="ECO:0000313" key="1">
    <source>
        <dbReference type="EMBL" id="ABU96927.1"/>
    </source>
</evidence>
<organism evidence="1 2">
    <name type="scientific">Thermus virus P23-45</name>
    <name type="common">Thermus thermophilus phage P23-45</name>
    <dbReference type="NCBI Taxonomy" id="2914006"/>
    <lineage>
        <taxon>Viruses</taxon>
        <taxon>Duplodnaviria</taxon>
        <taxon>Heunggongvirae</taxon>
        <taxon>Uroviricota</taxon>
        <taxon>Caudoviricetes</taxon>
        <taxon>Oshimavirus</taxon>
        <taxon>Oshimavirus P2345</taxon>
    </lineage>
</organism>
<dbReference type="Proteomes" id="UP000001132">
    <property type="component" value="Segment"/>
</dbReference>
<protein>
    <submittedName>
        <fullName evidence="1">Uncharacterized protein</fullName>
    </submittedName>
</protein>
<accession>A7XXC8</accession>
<dbReference type="GeneID" id="5600472"/>
<keyword evidence="2" id="KW-1185">Reference proteome</keyword>
<name>A7XXC8_BP234</name>
<dbReference type="SMR" id="A7XXC8"/>